<dbReference type="STRING" id="67365.GCA_001704635_01674"/>
<evidence type="ECO:0000313" key="3">
    <source>
        <dbReference type="Proteomes" id="UP000186168"/>
    </source>
</evidence>
<dbReference type="Gene3D" id="3.10.150.10">
    <property type="entry name" value="DNA Polymerase III, subunit A, domain 2"/>
    <property type="match status" value="1"/>
</dbReference>
<proteinExistence type="predicted"/>
<organism evidence="2 3">
    <name type="scientific">Streptomyces sparsogenes DSM 40356</name>
    <dbReference type="NCBI Taxonomy" id="1331668"/>
    <lineage>
        <taxon>Bacteria</taxon>
        <taxon>Bacillati</taxon>
        <taxon>Actinomycetota</taxon>
        <taxon>Actinomycetes</taxon>
        <taxon>Kitasatosporales</taxon>
        <taxon>Streptomycetaceae</taxon>
        <taxon>Streptomyces</taxon>
    </lineage>
</organism>
<gene>
    <name evidence="2" type="ORF">SPAR_36796</name>
</gene>
<evidence type="ECO:0000256" key="1">
    <source>
        <dbReference type="SAM" id="Coils"/>
    </source>
</evidence>
<sequence length="401" mass="45054">MKVTINAHQLGRLIDKTISHMADDSIEPLHGIRLDLDSTHLYAIASDRYTLAVARYELLYADKGAEPYARTIPGEYLRPLREWISTQIGHASITISTDEDRLVFAAPLTEFRIATKPDIKYPDWRGLLRTIAEQTTEEAPFPALHSGFLARWADTGSTIRVRVTADQKAVLVFAEDFIGAQMPARYAGVGPVKDETIDSARALWKDVLHAGTSRADMVTDMPDADRDRSRYEATTDVRETGEDLLHQALRSTWQMYGADMDTEEGRAAFNAWVSSGVRSWMAYRFLDALYQVDPRAAEGIVGETADQLDSGEIGEWAWDEAKKAGHDPQKWYDDYKAHLEKLAAKRQAQEQVEKWERLAMAFNAATQAGVKFRVEPNPHVQWDANNNRWIAVEATTAEAAA</sequence>
<dbReference type="RefSeq" id="WP_065966538.1">
    <property type="nucleotide sequence ID" value="NZ_ASQP01000469.1"/>
</dbReference>
<reference evidence="2 3" key="1">
    <citation type="submission" date="2013-05" db="EMBL/GenBank/DDBJ databases">
        <title>Genome sequence of Streptomyces sparsogenes DSM 40356.</title>
        <authorList>
            <person name="Coyne S."/>
            <person name="Seebeck F.P."/>
        </authorList>
    </citation>
    <scope>NUCLEOTIDE SEQUENCE [LARGE SCALE GENOMIC DNA]</scope>
    <source>
        <strain evidence="2 3">DSM 40356</strain>
    </source>
</reference>
<dbReference type="GeneID" id="96746621"/>
<dbReference type="SUPFAM" id="SSF55979">
    <property type="entry name" value="DNA clamp"/>
    <property type="match status" value="1"/>
</dbReference>
<dbReference type="AlphaFoldDB" id="A0A1R1S801"/>
<keyword evidence="3" id="KW-1185">Reference proteome</keyword>
<evidence type="ECO:0000313" key="2">
    <source>
        <dbReference type="EMBL" id="OMI34461.1"/>
    </source>
</evidence>
<dbReference type="InterPro" id="IPR046938">
    <property type="entry name" value="DNA_clamp_sf"/>
</dbReference>
<name>A0A1R1S801_9ACTN</name>
<feature type="coiled-coil region" evidence="1">
    <location>
        <begin position="332"/>
        <end position="365"/>
    </location>
</feature>
<comment type="caution">
    <text evidence="2">The sequence shown here is derived from an EMBL/GenBank/DDBJ whole genome shotgun (WGS) entry which is preliminary data.</text>
</comment>
<protein>
    <submittedName>
        <fullName evidence="2">Uncharacterized protein</fullName>
    </submittedName>
</protein>
<keyword evidence="1" id="KW-0175">Coiled coil</keyword>
<dbReference type="EMBL" id="ASQP01000469">
    <property type="protein sequence ID" value="OMI34461.1"/>
    <property type="molecule type" value="Genomic_DNA"/>
</dbReference>
<accession>A0A1R1S801</accession>
<dbReference type="Proteomes" id="UP000186168">
    <property type="component" value="Unassembled WGS sequence"/>
</dbReference>